<organism evidence="4 5">
    <name type="scientific">Lacrimispora xylanisolvens</name>
    <dbReference type="NCBI Taxonomy" id="384636"/>
    <lineage>
        <taxon>Bacteria</taxon>
        <taxon>Bacillati</taxon>
        <taxon>Bacillota</taxon>
        <taxon>Clostridia</taxon>
        <taxon>Lachnospirales</taxon>
        <taxon>Lachnospiraceae</taxon>
        <taxon>Lacrimispora</taxon>
    </lineage>
</organism>
<protein>
    <submittedName>
        <fullName evidence="4">RHS repeat-associated protein</fullName>
    </submittedName>
</protein>
<dbReference type="EMBL" id="PTJA01000010">
    <property type="protein sequence ID" value="PPK79363.1"/>
    <property type="molecule type" value="Genomic_DNA"/>
</dbReference>
<dbReference type="InterPro" id="IPR031325">
    <property type="entry name" value="RHS_repeat"/>
</dbReference>
<dbReference type="OrthoDB" id="9182053at2"/>
<feature type="domain" description="DUF6531" evidence="2">
    <location>
        <begin position="174"/>
        <end position="248"/>
    </location>
</feature>
<evidence type="ECO:0000259" key="2">
    <source>
        <dbReference type="Pfam" id="PF20148"/>
    </source>
</evidence>
<dbReference type="RefSeq" id="WP_104438236.1">
    <property type="nucleotide sequence ID" value="NZ_PTJA01000010.1"/>
</dbReference>
<gene>
    <name evidence="4" type="ORF">BXY41_11082</name>
</gene>
<dbReference type="InterPro" id="IPR006530">
    <property type="entry name" value="YD"/>
</dbReference>
<reference evidence="4 5" key="1">
    <citation type="submission" date="2018-02" db="EMBL/GenBank/DDBJ databases">
        <title>Genomic Encyclopedia of Archaeal and Bacterial Type Strains, Phase II (KMG-II): from individual species to whole genera.</title>
        <authorList>
            <person name="Goeker M."/>
        </authorList>
    </citation>
    <scope>NUCLEOTIDE SEQUENCE [LARGE SCALE GENOMIC DNA]</scope>
    <source>
        <strain evidence="4 5">DSM 3808</strain>
    </source>
</reference>
<evidence type="ECO:0000256" key="1">
    <source>
        <dbReference type="ARBA" id="ARBA00022737"/>
    </source>
</evidence>
<dbReference type="InterPro" id="IPR025460">
    <property type="entry name" value="DUF4280"/>
</dbReference>
<accession>A0A2S6HPA2</accession>
<dbReference type="InterPro" id="IPR050708">
    <property type="entry name" value="T6SS_VgrG/RHS"/>
</dbReference>
<dbReference type="NCBIfam" id="TIGR01643">
    <property type="entry name" value="YD_repeat_2x"/>
    <property type="match status" value="10"/>
</dbReference>
<feature type="domain" description="Teneurin-like YD-shell" evidence="3">
    <location>
        <begin position="716"/>
        <end position="885"/>
    </location>
</feature>
<dbReference type="PANTHER" id="PTHR32305">
    <property type="match status" value="1"/>
</dbReference>
<dbReference type="PANTHER" id="PTHR32305:SF15">
    <property type="entry name" value="PROTEIN RHSA-RELATED"/>
    <property type="match status" value="1"/>
</dbReference>
<dbReference type="NCBIfam" id="TIGR03696">
    <property type="entry name" value="Rhs_assc_core"/>
    <property type="match status" value="1"/>
</dbReference>
<dbReference type="Pfam" id="PF20148">
    <property type="entry name" value="DUF6531"/>
    <property type="match status" value="1"/>
</dbReference>
<keyword evidence="5" id="KW-1185">Reference proteome</keyword>
<proteinExistence type="predicted"/>
<dbReference type="InterPro" id="IPR045351">
    <property type="entry name" value="DUF6531"/>
</dbReference>
<dbReference type="InterPro" id="IPR022385">
    <property type="entry name" value="Rhs_assc_core"/>
</dbReference>
<sequence length="1671" mass="190846">MSEAGKMNLGQGPGSMLNQAQKAADSKEYLVEGAKLFCVNGSNITQLKLPTGHGYTSGGKKKVNCKDCKACENIPYFGECRKNEKDHKCEGFMDLADKWENTAVGTGKAETVGGEEAISMSSVLLCKKGGVIIPVTSGQGYDGKINWAAFLKRYQNVFRWVAGKNKLCQVYGKDPINMNTGNYIYEKEDLVINGNMPLSFQLFYNAMDCGDQQVLGEGWNHNYGVRLIKIKEEELLGIVMEDGRELPYCRKLGNSYAPVMLDGGILSKSENGYQFEREDGTVYEFDQEGKLCSQKDRNGNNRKFTYNSDGLLECADNGTGGRLNYTYNQERKLIYVEDHTGRKISLKYQYGKLRWFTNSMGNTYAYEYNENGKVNGIITPRDILGVKNEYDGADRVRKQIMPDGGVTEFRYDDENNRTYMLEQNGNLVIYECDKLMRNVRTIYEDGEEIFEYNDRNQKIRFTDKNGNTTRYSYDNRGNLTQIVNALGQKTNMTYDINRKLICIKQQDGACSKRRYDKSGNLVEVENPNGNITYFNYDDKKQLESILYPDGSKTKLRYDSSGNVTCMIDPMENMIQYEYDILNRVSSTTDGNGNVTRFFYNEKNDIVKTINSMGYEKEYKYNSSGKVIAIMDYDGSTQKMWYNSCNRPERYEDQEGNMTEFQYDEMGNPISVKLPNGGDIHLAYDKSNRLIQHEDAVGGKTKFAYDACGNKVEIKDVRGKTTSYHYDVLNRVIEETDSLGMVTQYEYDAAGNLARITDPAGNWKQMEYDACGRKIKETDIRGNITTFCYNSMGKPLLVKDGIGRTTSYEYFPGGLLKKVIFPDGKSENYTYDANQNVIEKRDAEGYHIHYTYDNENRIIFIKSSDGQEKSYDYDAVGRITAVMDANKNKMTYRYSSSGKLVSVEDGEGNVTKYGYDPLGNVTAVFRTGNITERNLELEEAMRINQDKHNLHLTLYERDLEGRVVSVINPLGNKEQYEHDASGNVLRRTDRDGRSTSFLYTIDGLLESIAYDNGDVVKYTYDQLRQLKEIEDWLGTTTAEYDSYGRIQKVTNHRGQSIAYEFGDMDERKAVIDPEGNRTEYTYDQLLRLTQVKNGKSRVNYQYDSAGRLAERICNDNLTTCWTYDHVGRLKKLIHKSGETVLEDYQYAYDLMENKTQIRKYRRGIPKESGDYRYHYDRSGRLTTVEQNGQVLREYGYDRFHNRTFMVEGEDRTDYIYNVADQMVQKNGTSKYAYQYDLRGNLTEVRENDVLWQRYSYNAMGRLERAETRDGKSSWHEYNGLGQRVRTTEKRDEANPVDTEYLLDITKDHHDLLALERGGKRQTYLWGNSLEGMRENGVDSFALLDEMGSPVRFLWYTGKELERYGYDEFGCDEFGNAGKIQPFSYTGYLADEVIGTYYAQAREYVPEIGRFAGEDIQKGYLDSPSSLNSYIYCLNSPLNFVDLLGEAIEWWRDLIEKGNDAHTTLRSYMKGCPGLLPEQTIPNGLEKDKKLGYSTPTGKGRVDYLYYNAAGQIEVYELKHDTAYSKARGQVQLNAYVDAITRNHTDKRYKGRTAIPGESLNAIFNCDVPSQRYPNRVIHYHTEAEYPGMIFWSYEKKKKQPQEEMVTVPKDALEWAKNAGLVVVGTAAVVGAGILFADNLSGVGLFDDGIAVALLKAAAQIFSKVFGSCQAAY</sequence>
<feature type="domain" description="Teneurin-like YD-shell" evidence="3">
    <location>
        <begin position="431"/>
        <end position="570"/>
    </location>
</feature>
<dbReference type="Gene3D" id="3.90.930.1">
    <property type="match status" value="1"/>
</dbReference>
<dbReference type="Pfam" id="PF05593">
    <property type="entry name" value="RHS_repeat"/>
    <property type="match status" value="2"/>
</dbReference>
<dbReference type="Gene3D" id="2.180.10.10">
    <property type="entry name" value="RHS repeat-associated core"/>
    <property type="match status" value="4"/>
</dbReference>
<evidence type="ECO:0000313" key="4">
    <source>
        <dbReference type="EMBL" id="PPK79363.1"/>
    </source>
</evidence>
<dbReference type="InterPro" id="IPR056823">
    <property type="entry name" value="TEN-like_YD-shell"/>
</dbReference>
<evidence type="ECO:0000313" key="5">
    <source>
        <dbReference type="Proteomes" id="UP000237749"/>
    </source>
</evidence>
<keyword evidence="1" id="KW-0677">Repeat</keyword>
<name>A0A2S6HPA2_9FIRM</name>
<dbReference type="Pfam" id="PF25023">
    <property type="entry name" value="TEN_YD-shell"/>
    <property type="match status" value="3"/>
</dbReference>
<dbReference type="Proteomes" id="UP000237749">
    <property type="component" value="Unassembled WGS sequence"/>
</dbReference>
<comment type="caution">
    <text evidence="4">The sequence shown here is derived from an EMBL/GenBank/DDBJ whole genome shotgun (WGS) entry which is preliminary data.</text>
</comment>
<dbReference type="Pfam" id="PF14107">
    <property type="entry name" value="DUF4280"/>
    <property type="match status" value="1"/>
</dbReference>
<feature type="domain" description="Teneurin-like YD-shell" evidence="3">
    <location>
        <begin position="1122"/>
        <end position="1431"/>
    </location>
</feature>
<evidence type="ECO:0000259" key="3">
    <source>
        <dbReference type="Pfam" id="PF25023"/>
    </source>
</evidence>